<dbReference type="InterPro" id="IPR050472">
    <property type="entry name" value="Anth_synth/Amidotransfase"/>
</dbReference>
<evidence type="ECO:0000256" key="1">
    <source>
        <dbReference type="ARBA" id="ARBA00005009"/>
    </source>
</evidence>
<comment type="subunit">
    <text evidence="5">Monomer. Heterodimer consisting of two non-identical subunits: a glutamine amidotransferase subunit (PabA) and a aminodeoxychorismate synthase subunit (PabB).</text>
</comment>
<dbReference type="GO" id="GO:0046820">
    <property type="term" value="F:4-amino-4-deoxychorismate synthase activity"/>
    <property type="evidence" value="ECO:0007669"/>
    <property type="project" value="TreeGrafter"/>
</dbReference>
<comment type="pathway">
    <text evidence="1">Cofactor biosynthesis; tetrahydrofolate biosynthesis; 4-aminobenzoate from chorismate: step 1/2.</text>
</comment>
<dbReference type="Gene3D" id="3.40.50.880">
    <property type="match status" value="1"/>
</dbReference>
<dbReference type="InterPro" id="IPR029062">
    <property type="entry name" value="Class_I_gatase-like"/>
</dbReference>
<dbReference type="Pfam" id="PF00117">
    <property type="entry name" value="GATase"/>
    <property type="match status" value="1"/>
</dbReference>
<sequence>MNKILIIDNYDSFTWNLYQYFQEMGGIVEVKRHDALSIIDIERLSPERLVISPGPGTPDDAGISLDAIYYFHNKIPILGVCLGHQAIAQFFGAKLKSAQKIMHGKTSLIHHNESGIFTKVIQPLNVVRYHSLVIDSNTVPNCLEVTAWSNNTTHTDHNQYSEIMGIRHRKLAIEGVQFHPESILSEQGHRILANFMKY</sequence>
<evidence type="ECO:0000256" key="6">
    <source>
        <dbReference type="ARBA" id="ARBA00070460"/>
    </source>
</evidence>
<name>A0A9Q8TY60_9ENTR</name>
<dbReference type="PROSITE" id="PS51273">
    <property type="entry name" value="GATASE_TYPE_1"/>
    <property type="match status" value="1"/>
</dbReference>
<evidence type="ECO:0000259" key="9">
    <source>
        <dbReference type="Pfam" id="PF00117"/>
    </source>
</evidence>
<keyword evidence="2" id="KW-0289">Folate biosynthesis</keyword>
<evidence type="ECO:0000313" key="10">
    <source>
        <dbReference type="EMBL" id="URJ28216.1"/>
    </source>
</evidence>
<reference evidence="10" key="1">
    <citation type="submission" date="2022-05" db="EMBL/GenBank/DDBJ databases">
        <title>Impact of host demography and evolutionary history on endosymbiont molecular evolution: a test in carpenter ants (Genus Camponotus) and their Blochmannia endosymbionts.</title>
        <authorList>
            <person name="Manthey J.D."/>
            <person name="Giron J.C."/>
            <person name="Hruska J.P."/>
        </authorList>
    </citation>
    <scope>NUCLEOTIDE SEQUENCE</scope>
    <source>
        <strain evidence="10">C-039</strain>
    </source>
</reference>
<dbReference type="PRINTS" id="PR00097">
    <property type="entry name" value="ANTSNTHASEII"/>
</dbReference>
<dbReference type="CDD" id="cd01743">
    <property type="entry name" value="GATase1_Anthranilate_Synthase"/>
    <property type="match status" value="1"/>
</dbReference>
<keyword evidence="3" id="KW-0315">Glutamine amidotransferase</keyword>
<evidence type="ECO:0000256" key="7">
    <source>
        <dbReference type="ARBA" id="ARBA00075800"/>
    </source>
</evidence>
<protein>
    <recommendedName>
        <fullName evidence="6">Aminodeoxychorismate synthase component 2</fullName>
    </recommendedName>
    <alternativeName>
        <fullName evidence="8">4-amino-4-deoxychorismate synthase component 2</fullName>
    </alternativeName>
    <alternativeName>
        <fullName evidence="7">Aminodeoxychorismate synthase, glutamine amidotransferase component</fullName>
    </alternativeName>
</protein>
<dbReference type="GO" id="GO:0046654">
    <property type="term" value="P:tetrahydrofolate biosynthetic process"/>
    <property type="evidence" value="ECO:0007669"/>
    <property type="project" value="TreeGrafter"/>
</dbReference>
<evidence type="ECO:0000256" key="2">
    <source>
        <dbReference type="ARBA" id="ARBA00022909"/>
    </source>
</evidence>
<evidence type="ECO:0000313" key="11">
    <source>
        <dbReference type="Proteomes" id="UP001056209"/>
    </source>
</evidence>
<dbReference type="InterPro" id="IPR017926">
    <property type="entry name" value="GATASE"/>
</dbReference>
<dbReference type="PANTHER" id="PTHR43418:SF4">
    <property type="entry name" value="MULTIFUNCTIONAL TRYPTOPHAN BIOSYNTHESIS PROTEIN"/>
    <property type="match status" value="1"/>
</dbReference>
<dbReference type="PRINTS" id="PR00099">
    <property type="entry name" value="CPSGATASE"/>
</dbReference>
<organism evidence="10 11">
    <name type="scientific">Candidatus Blochmannia vicinus</name>
    <name type="common">nom. nud.</name>
    <dbReference type="NCBI Taxonomy" id="251540"/>
    <lineage>
        <taxon>Bacteria</taxon>
        <taxon>Pseudomonadati</taxon>
        <taxon>Pseudomonadota</taxon>
        <taxon>Gammaproteobacteria</taxon>
        <taxon>Enterobacterales</taxon>
        <taxon>Enterobacteriaceae</taxon>
        <taxon>ant endosymbionts</taxon>
        <taxon>Candidatus Blochmanniella</taxon>
    </lineage>
</organism>
<feature type="domain" description="Glutamine amidotransferase" evidence="9">
    <location>
        <begin position="5"/>
        <end position="196"/>
    </location>
</feature>
<dbReference type="PANTHER" id="PTHR43418">
    <property type="entry name" value="MULTIFUNCTIONAL TRYPTOPHAN BIOSYNTHESIS PROTEIN-RELATED"/>
    <property type="match status" value="1"/>
</dbReference>
<dbReference type="InterPro" id="IPR006221">
    <property type="entry name" value="TrpG/PapA_dom"/>
</dbReference>
<comment type="function">
    <text evidence="4">Part of a heterodimeric complex that catalyzes the two-step biosynthesis of 4-amino-4-deoxychorismate (ADC), a precursor of p-aminobenzoate (PABA) and tetrahydrofolate. In the first step, a glutamine amidotransferase (PabA) generates ammonia as a substrate that, along with chorismate, is used in the second step, catalyzed by aminodeoxychorismate synthase (PabB) to produce ADC. PabA converts glutamine into glutamate only in the presence of stoichiometric amounts of PabB.</text>
</comment>
<dbReference type="NCBIfam" id="TIGR00566">
    <property type="entry name" value="trpG_papA"/>
    <property type="match status" value="1"/>
</dbReference>
<dbReference type="GO" id="GO:0046656">
    <property type="term" value="P:folic acid biosynthetic process"/>
    <property type="evidence" value="ECO:0007669"/>
    <property type="project" value="UniProtKB-KW"/>
</dbReference>
<evidence type="ECO:0000256" key="4">
    <source>
        <dbReference type="ARBA" id="ARBA00053037"/>
    </source>
</evidence>
<evidence type="ECO:0000256" key="8">
    <source>
        <dbReference type="ARBA" id="ARBA00078909"/>
    </source>
</evidence>
<dbReference type="AlphaFoldDB" id="A0A9Q8TY60"/>
<gene>
    <name evidence="10" type="ORF">M9393_00330</name>
</gene>
<dbReference type="Proteomes" id="UP001056209">
    <property type="component" value="Chromosome"/>
</dbReference>
<evidence type="ECO:0000256" key="3">
    <source>
        <dbReference type="ARBA" id="ARBA00022962"/>
    </source>
</evidence>
<dbReference type="SUPFAM" id="SSF52317">
    <property type="entry name" value="Class I glutamine amidotransferase-like"/>
    <property type="match status" value="1"/>
</dbReference>
<dbReference type="PRINTS" id="PR00096">
    <property type="entry name" value="GATASE"/>
</dbReference>
<dbReference type="GO" id="GO:0004049">
    <property type="term" value="F:anthranilate synthase activity"/>
    <property type="evidence" value="ECO:0007669"/>
    <property type="project" value="TreeGrafter"/>
</dbReference>
<dbReference type="GO" id="GO:0005829">
    <property type="term" value="C:cytosol"/>
    <property type="evidence" value="ECO:0007669"/>
    <property type="project" value="TreeGrafter"/>
</dbReference>
<accession>A0A9Q8TY60</accession>
<proteinExistence type="predicted"/>
<dbReference type="EMBL" id="CP097753">
    <property type="protein sequence ID" value="URJ28216.1"/>
    <property type="molecule type" value="Genomic_DNA"/>
</dbReference>
<dbReference type="FunFam" id="3.40.50.880:FF:000003">
    <property type="entry name" value="Anthranilate synthase component II"/>
    <property type="match status" value="1"/>
</dbReference>
<dbReference type="RefSeq" id="WP_250236010.1">
    <property type="nucleotide sequence ID" value="NZ_CP097753.1"/>
</dbReference>
<evidence type="ECO:0000256" key="5">
    <source>
        <dbReference type="ARBA" id="ARBA00062013"/>
    </source>
</evidence>
<dbReference type="GO" id="GO:0000162">
    <property type="term" value="P:L-tryptophan biosynthetic process"/>
    <property type="evidence" value="ECO:0007669"/>
    <property type="project" value="TreeGrafter"/>
</dbReference>